<feature type="domain" description="Response regulatory" evidence="8">
    <location>
        <begin position="6"/>
        <end position="119"/>
    </location>
</feature>
<keyword evidence="1 6" id="KW-0597">Phosphoprotein</keyword>
<dbReference type="Proteomes" id="UP001519667">
    <property type="component" value="Unassembled WGS sequence"/>
</dbReference>
<dbReference type="InterPro" id="IPR001867">
    <property type="entry name" value="OmpR/PhoB-type_DNA-bd"/>
</dbReference>
<dbReference type="CDD" id="cd00383">
    <property type="entry name" value="trans_reg_C"/>
    <property type="match status" value="1"/>
</dbReference>
<organism evidence="10 11">
    <name type="scientific">Metapseudomonas boanensis</name>
    <dbReference type="NCBI Taxonomy" id="2822138"/>
    <lineage>
        <taxon>Bacteria</taxon>
        <taxon>Pseudomonadati</taxon>
        <taxon>Pseudomonadota</taxon>
        <taxon>Gammaproteobacteria</taxon>
        <taxon>Pseudomonadales</taxon>
        <taxon>Pseudomonadaceae</taxon>
        <taxon>Metapseudomonas</taxon>
    </lineage>
</organism>
<dbReference type="Gene3D" id="3.40.50.2300">
    <property type="match status" value="1"/>
</dbReference>
<dbReference type="RefSeq" id="WP_215370428.1">
    <property type="nucleotide sequence ID" value="NZ_JAGTIS010000001.1"/>
</dbReference>
<evidence type="ECO:0000256" key="6">
    <source>
        <dbReference type="PROSITE-ProRule" id="PRU00169"/>
    </source>
</evidence>
<proteinExistence type="predicted"/>
<keyword evidence="5" id="KW-0804">Transcription</keyword>
<comment type="caution">
    <text evidence="10">The sequence shown here is derived from an EMBL/GenBank/DDBJ whole genome shotgun (WGS) entry which is preliminary data.</text>
</comment>
<evidence type="ECO:0000313" key="10">
    <source>
        <dbReference type="EMBL" id="MBT8765241.1"/>
    </source>
</evidence>
<feature type="DNA-binding region" description="OmpR/PhoB-type" evidence="7">
    <location>
        <begin position="138"/>
        <end position="238"/>
    </location>
</feature>
<evidence type="ECO:0000256" key="4">
    <source>
        <dbReference type="ARBA" id="ARBA00023125"/>
    </source>
</evidence>
<evidence type="ECO:0000259" key="9">
    <source>
        <dbReference type="PROSITE" id="PS51755"/>
    </source>
</evidence>
<evidence type="ECO:0000256" key="5">
    <source>
        <dbReference type="ARBA" id="ARBA00023163"/>
    </source>
</evidence>
<feature type="modified residue" description="4-aspartylphosphate" evidence="6">
    <location>
        <position position="55"/>
    </location>
</feature>
<dbReference type="PANTHER" id="PTHR48111">
    <property type="entry name" value="REGULATOR OF RPOS"/>
    <property type="match status" value="1"/>
</dbReference>
<keyword evidence="2" id="KW-0902">Two-component regulatory system</keyword>
<dbReference type="Gene3D" id="6.10.250.690">
    <property type="match status" value="1"/>
</dbReference>
<evidence type="ECO:0000256" key="2">
    <source>
        <dbReference type="ARBA" id="ARBA00023012"/>
    </source>
</evidence>
<dbReference type="InterPro" id="IPR001789">
    <property type="entry name" value="Sig_transdc_resp-reg_receiver"/>
</dbReference>
<evidence type="ECO:0000256" key="3">
    <source>
        <dbReference type="ARBA" id="ARBA00023015"/>
    </source>
</evidence>
<evidence type="ECO:0000313" key="11">
    <source>
        <dbReference type="Proteomes" id="UP001519667"/>
    </source>
</evidence>
<name>A0ABS5XC24_9GAMM</name>
<protein>
    <submittedName>
        <fullName evidence="10">Response regulator</fullName>
    </submittedName>
</protein>
<reference evidence="10 11" key="1">
    <citation type="submission" date="2021-04" db="EMBL/GenBank/DDBJ databases">
        <title>Pseudomonas boanensis sp. nov., a bacterium isolated from river water used for household purposes in Boane District, Mozambique.</title>
        <authorList>
            <person name="Nicklasson M."/>
            <person name="Martin-Rodriguez A.J."/>
            <person name="Thorell K."/>
            <person name="Neves L."/>
            <person name="Mussagy A."/>
            <person name="Rydberg H.A."/>
            <person name="Hernroth B."/>
            <person name="Svensson-Stadler L."/>
            <person name="Sjoling A."/>
        </authorList>
    </citation>
    <scope>NUCLEOTIDE SEQUENCE [LARGE SCALE GENOMIC DNA]</scope>
    <source>
        <strain evidence="10 11">DB1</strain>
    </source>
</reference>
<accession>A0ABS5XC24</accession>
<keyword evidence="4 7" id="KW-0238">DNA-binding</keyword>
<dbReference type="SMART" id="SM00448">
    <property type="entry name" value="REC"/>
    <property type="match status" value="1"/>
</dbReference>
<dbReference type="SMART" id="SM00862">
    <property type="entry name" value="Trans_reg_C"/>
    <property type="match status" value="1"/>
</dbReference>
<gene>
    <name evidence="10" type="ORF">J7302_03690</name>
</gene>
<feature type="domain" description="OmpR/PhoB-type" evidence="9">
    <location>
        <begin position="138"/>
        <end position="238"/>
    </location>
</feature>
<dbReference type="Pfam" id="PF00072">
    <property type="entry name" value="Response_reg"/>
    <property type="match status" value="1"/>
</dbReference>
<dbReference type="InterPro" id="IPR011006">
    <property type="entry name" value="CheY-like_superfamily"/>
</dbReference>
<keyword evidence="11" id="KW-1185">Reference proteome</keyword>
<dbReference type="Pfam" id="PF00486">
    <property type="entry name" value="Trans_reg_C"/>
    <property type="match status" value="1"/>
</dbReference>
<dbReference type="InterPro" id="IPR016032">
    <property type="entry name" value="Sig_transdc_resp-reg_C-effctor"/>
</dbReference>
<dbReference type="EMBL" id="JAGTIS010000001">
    <property type="protein sequence ID" value="MBT8765241.1"/>
    <property type="molecule type" value="Genomic_DNA"/>
</dbReference>
<evidence type="ECO:0000259" key="8">
    <source>
        <dbReference type="PROSITE" id="PS50110"/>
    </source>
</evidence>
<evidence type="ECO:0000256" key="7">
    <source>
        <dbReference type="PROSITE-ProRule" id="PRU01091"/>
    </source>
</evidence>
<dbReference type="PROSITE" id="PS51755">
    <property type="entry name" value="OMPR_PHOB"/>
    <property type="match status" value="1"/>
</dbReference>
<evidence type="ECO:0000256" key="1">
    <source>
        <dbReference type="ARBA" id="ARBA00022553"/>
    </source>
</evidence>
<dbReference type="SUPFAM" id="SSF52172">
    <property type="entry name" value="CheY-like"/>
    <property type="match status" value="1"/>
</dbReference>
<dbReference type="Gene3D" id="1.10.10.10">
    <property type="entry name" value="Winged helix-like DNA-binding domain superfamily/Winged helix DNA-binding domain"/>
    <property type="match status" value="1"/>
</dbReference>
<dbReference type="SUPFAM" id="SSF46894">
    <property type="entry name" value="C-terminal effector domain of the bipartite response regulators"/>
    <property type="match status" value="1"/>
</dbReference>
<dbReference type="InterPro" id="IPR039420">
    <property type="entry name" value="WalR-like"/>
</dbReference>
<dbReference type="PANTHER" id="PTHR48111:SF4">
    <property type="entry name" value="DNA-BINDING DUAL TRANSCRIPTIONAL REGULATOR OMPR"/>
    <property type="match status" value="1"/>
</dbReference>
<keyword evidence="3" id="KW-0805">Transcription regulation</keyword>
<sequence>MAEQTSILVVDDDAEIRELLLDYLGGLGYQVCAVADSEQLRARLAEALPDLVLLDVGLPGEDGLSLARYLREHHDLPVIMVSGAGSSLDRIIGLEVGADDYLAKPFDPRELLARVKTVLRRYRRPAATVDVPRSEPGADCLRLGQCRLDLQSRQLFDAAGQEIPLTAMEFDLLQAFAQRPNRPLSRDQLLNLTQHRDWSPFDRSIDIRIARLRRKLEQDPDKPQIIRTVRGVGYMFVPGGVA</sequence>
<dbReference type="PROSITE" id="PS50110">
    <property type="entry name" value="RESPONSE_REGULATORY"/>
    <property type="match status" value="1"/>
</dbReference>
<dbReference type="InterPro" id="IPR036388">
    <property type="entry name" value="WH-like_DNA-bd_sf"/>
</dbReference>